<comment type="caution">
    <text evidence="2">The sequence shown here is derived from an EMBL/GenBank/DDBJ whole genome shotgun (WGS) entry which is preliminary data.</text>
</comment>
<protein>
    <submittedName>
        <fullName evidence="2">Uncharacterized protein</fullName>
    </submittedName>
</protein>
<proteinExistence type="predicted"/>
<dbReference type="Proteomes" id="UP000229884">
    <property type="component" value="Unassembled WGS sequence"/>
</dbReference>
<organism evidence="2 3">
    <name type="scientific">Prevotella intermedia</name>
    <dbReference type="NCBI Taxonomy" id="28131"/>
    <lineage>
        <taxon>Bacteria</taxon>
        <taxon>Pseudomonadati</taxon>
        <taxon>Bacteroidota</taxon>
        <taxon>Bacteroidia</taxon>
        <taxon>Bacteroidales</taxon>
        <taxon>Prevotellaceae</taxon>
        <taxon>Prevotella</taxon>
    </lineage>
</organism>
<feature type="transmembrane region" description="Helical" evidence="1">
    <location>
        <begin position="17"/>
        <end position="38"/>
    </location>
</feature>
<keyword evidence="1" id="KW-0472">Membrane</keyword>
<evidence type="ECO:0000313" key="2">
    <source>
        <dbReference type="EMBL" id="PJI27710.1"/>
    </source>
</evidence>
<accession>A0A2M8TUX3</accession>
<reference evidence="2 3" key="1">
    <citation type="submission" date="2017-11" db="EMBL/GenBank/DDBJ databases">
        <title>Genome sequencing of Prevotella intermedia KCOM 2832.</title>
        <authorList>
            <person name="Kook J.-K."/>
            <person name="Park S.-N."/>
            <person name="Lim Y.K."/>
        </authorList>
    </citation>
    <scope>NUCLEOTIDE SEQUENCE [LARGE SCALE GENOMIC DNA]</scope>
    <source>
        <strain evidence="2 3">KCOM 2832</strain>
    </source>
</reference>
<name>A0A2M8TUX3_PREIN</name>
<evidence type="ECO:0000256" key="1">
    <source>
        <dbReference type="SAM" id="Phobius"/>
    </source>
</evidence>
<gene>
    <name evidence="2" type="ORF">CTM58_06130</name>
</gene>
<dbReference type="EMBL" id="PENG01000001">
    <property type="protein sequence ID" value="PJI27710.1"/>
    <property type="molecule type" value="Genomic_DNA"/>
</dbReference>
<dbReference type="AlphaFoldDB" id="A0A2M8TUX3"/>
<keyword evidence="1" id="KW-1133">Transmembrane helix</keyword>
<keyword evidence="1" id="KW-0812">Transmembrane</keyword>
<evidence type="ECO:0000313" key="3">
    <source>
        <dbReference type="Proteomes" id="UP000229884"/>
    </source>
</evidence>
<dbReference type="RefSeq" id="WP_023983545.1">
    <property type="nucleotide sequence ID" value="NZ_PENG01000001.1"/>
</dbReference>
<sequence>MIKSLKDINQLLKTKSIIFLPIIIGIVCLVIYTIQILYKPPLYKKLQGEYNIDLEQSYIYRHVDFRPLGSNIVFNNAHVELPAILSAHDKIKGTYEDIKRLENNAKGKWKIISKKPDSILIETPASLLNGKYAVILKKKVIPPQIIYYLIIQNDSTYLCSSKVLNASFDGEWE</sequence>